<dbReference type="EMBL" id="GBRH01227221">
    <property type="protein sequence ID" value="JAD70674.1"/>
    <property type="molecule type" value="Transcribed_RNA"/>
</dbReference>
<proteinExistence type="predicted"/>
<dbReference type="AlphaFoldDB" id="A0A0A9C337"/>
<evidence type="ECO:0000313" key="1">
    <source>
        <dbReference type="EMBL" id="JAD70674.1"/>
    </source>
</evidence>
<organism evidence="1">
    <name type="scientific">Arundo donax</name>
    <name type="common">Giant reed</name>
    <name type="synonym">Donax arundinaceus</name>
    <dbReference type="NCBI Taxonomy" id="35708"/>
    <lineage>
        <taxon>Eukaryota</taxon>
        <taxon>Viridiplantae</taxon>
        <taxon>Streptophyta</taxon>
        <taxon>Embryophyta</taxon>
        <taxon>Tracheophyta</taxon>
        <taxon>Spermatophyta</taxon>
        <taxon>Magnoliopsida</taxon>
        <taxon>Liliopsida</taxon>
        <taxon>Poales</taxon>
        <taxon>Poaceae</taxon>
        <taxon>PACMAD clade</taxon>
        <taxon>Arundinoideae</taxon>
        <taxon>Arundineae</taxon>
        <taxon>Arundo</taxon>
    </lineage>
</organism>
<name>A0A0A9C337_ARUDO</name>
<protein>
    <submittedName>
        <fullName evidence="1">Uncharacterized protein</fullName>
    </submittedName>
</protein>
<reference evidence="1" key="1">
    <citation type="submission" date="2014-09" db="EMBL/GenBank/DDBJ databases">
        <authorList>
            <person name="Magalhaes I.L.F."/>
            <person name="Oliveira U."/>
            <person name="Santos F.R."/>
            <person name="Vidigal T.H.D.A."/>
            <person name="Brescovit A.D."/>
            <person name="Santos A.J."/>
        </authorList>
    </citation>
    <scope>NUCLEOTIDE SEQUENCE</scope>
    <source>
        <tissue evidence="1">Shoot tissue taken approximately 20 cm above the soil surface</tissue>
    </source>
</reference>
<reference evidence="1" key="2">
    <citation type="journal article" date="2015" name="Data Brief">
        <title>Shoot transcriptome of the giant reed, Arundo donax.</title>
        <authorList>
            <person name="Barrero R.A."/>
            <person name="Guerrero F.D."/>
            <person name="Moolhuijzen P."/>
            <person name="Goolsby J.A."/>
            <person name="Tidwell J."/>
            <person name="Bellgard S.E."/>
            <person name="Bellgard M.I."/>
        </authorList>
    </citation>
    <scope>NUCLEOTIDE SEQUENCE</scope>
    <source>
        <tissue evidence="1">Shoot tissue taken approximately 20 cm above the soil surface</tissue>
    </source>
</reference>
<accession>A0A0A9C337</accession>
<sequence>MLAANWLRFFSENAPILYCLRGYYEFLPLKVESGLRRPLNS</sequence>